<dbReference type="EMBL" id="PDJI01000004">
    <property type="protein sequence ID" value="PFG38247.1"/>
    <property type="molecule type" value="Genomic_DNA"/>
</dbReference>
<keyword evidence="4" id="KW-0223">Dioxygenase</keyword>
<protein>
    <submittedName>
        <fullName evidence="4">NAD(P)H-dependent flavin oxidoreductase YrpB (Nitropropane dioxygenase family)</fullName>
    </submittedName>
</protein>
<sequence length="383" mass="40540">MRTAFTELVGVEHPLAGFNRTPAVVAEVSRAGALGVLGATMYSPEELDEQLTWIEEQLGGRPYGVDLMVPASTTQQDLNTLVTDLRSQIPDDHRRFVDGLLEKYDIPPVSENDALDRLGRIDASLETNMDTAIVSELLDVAFSHRIALVANALGTPPPAMLERAKAQGVPVAALVGKREHAEKQLAAGVDLIVAQGTEAGGHTGNVATMVLTPEVVEIAGDVPVLAAGGIASGPQLAAALALGAAGGWAGSVWLSSHEDAASQVIKEKLLEATSSDTVVSTTRTGKSARQLRSAWTDEWQAPGAPSPLPMPLQSMLVREAWERIDVTAEKGSGPARELESFFVGQVVGSFRGLRSTAEIVQDIVEVCEARLAELGRLVEPVQR</sequence>
<keyword evidence="5" id="KW-1185">Reference proteome</keyword>
<reference evidence="4 5" key="1">
    <citation type="submission" date="2017-10" db="EMBL/GenBank/DDBJ databases">
        <title>Sequencing the genomes of 1000 actinobacteria strains.</title>
        <authorList>
            <person name="Klenk H.-P."/>
        </authorList>
    </citation>
    <scope>NUCLEOTIDE SEQUENCE [LARGE SCALE GENOMIC DNA]</scope>
    <source>
        <strain evidence="4 5">DSM 21838</strain>
    </source>
</reference>
<dbReference type="Pfam" id="PF03060">
    <property type="entry name" value="NMO"/>
    <property type="match status" value="1"/>
</dbReference>
<proteinExistence type="predicted"/>
<dbReference type="GO" id="GO:0018580">
    <property type="term" value="F:nitronate monooxygenase activity"/>
    <property type="evidence" value="ECO:0007669"/>
    <property type="project" value="InterPro"/>
</dbReference>
<keyword evidence="3" id="KW-0560">Oxidoreductase</keyword>
<dbReference type="CDD" id="cd04730">
    <property type="entry name" value="NPD_like"/>
    <property type="match status" value="1"/>
</dbReference>
<dbReference type="Proteomes" id="UP000222106">
    <property type="component" value="Unassembled WGS sequence"/>
</dbReference>
<evidence type="ECO:0000256" key="3">
    <source>
        <dbReference type="ARBA" id="ARBA00023002"/>
    </source>
</evidence>
<comment type="caution">
    <text evidence="4">The sequence shown here is derived from an EMBL/GenBank/DDBJ whole genome shotgun (WGS) entry which is preliminary data.</text>
</comment>
<dbReference type="RefSeq" id="WP_098482553.1">
    <property type="nucleotide sequence ID" value="NZ_PDJI01000004.1"/>
</dbReference>
<keyword evidence="1" id="KW-0285">Flavoprotein</keyword>
<evidence type="ECO:0000256" key="2">
    <source>
        <dbReference type="ARBA" id="ARBA00022643"/>
    </source>
</evidence>
<gene>
    <name evidence="4" type="ORF">ATJ97_0720</name>
</gene>
<dbReference type="InterPro" id="IPR013785">
    <property type="entry name" value="Aldolase_TIM"/>
</dbReference>
<dbReference type="PANTHER" id="PTHR32332:SF38">
    <property type="entry name" value="MONOOXYGENASE RV1533-RELATED"/>
    <property type="match status" value="1"/>
</dbReference>
<dbReference type="Gene3D" id="3.20.20.70">
    <property type="entry name" value="Aldolase class I"/>
    <property type="match status" value="1"/>
</dbReference>
<organism evidence="4 5">
    <name type="scientific">Georgenia soli</name>
    <dbReference type="NCBI Taxonomy" id="638953"/>
    <lineage>
        <taxon>Bacteria</taxon>
        <taxon>Bacillati</taxon>
        <taxon>Actinomycetota</taxon>
        <taxon>Actinomycetes</taxon>
        <taxon>Micrococcales</taxon>
        <taxon>Bogoriellaceae</taxon>
        <taxon>Georgenia</taxon>
    </lineage>
</organism>
<evidence type="ECO:0000256" key="1">
    <source>
        <dbReference type="ARBA" id="ARBA00022630"/>
    </source>
</evidence>
<accession>A0A2A9EGQ5</accession>
<name>A0A2A9EGQ5_9MICO</name>
<dbReference type="OrthoDB" id="9778912at2"/>
<dbReference type="AlphaFoldDB" id="A0A2A9EGQ5"/>
<dbReference type="SUPFAM" id="SSF51412">
    <property type="entry name" value="Inosine monophosphate dehydrogenase (IMPDH)"/>
    <property type="match status" value="1"/>
</dbReference>
<dbReference type="GO" id="GO:0051213">
    <property type="term" value="F:dioxygenase activity"/>
    <property type="evidence" value="ECO:0007669"/>
    <property type="project" value="UniProtKB-KW"/>
</dbReference>
<keyword evidence="2" id="KW-0288">FMN</keyword>
<dbReference type="InterPro" id="IPR004136">
    <property type="entry name" value="NMO"/>
</dbReference>
<dbReference type="PANTHER" id="PTHR32332">
    <property type="entry name" value="2-NITROPROPANE DIOXYGENASE"/>
    <property type="match status" value="1"/>
</dbReference>
<evidence type="ECO:0000313" key="4">
    <source>
        <dbReference type="EMBL" id="PFG38247.1"/>
    </source>
</evidence>
<evidence type="ECO:0000313" key="5">
    <source>
        <dbReference type="Proteomes" id="UP000222106"/>
    </source>
</evidence>